<sequence length="201" mass="22310">MKAPVEFWFDFVSPYAYIAAQSIEQLAARHGREVSWKPMLLGAVFKVTGSSPLTMRPPVMADYFKHDFLRSARYAGVPFVLPEPFPIATQNTARVCLWLQDIAPQRTGEFVRQVTRAYFSGPAALNDTDWLAAQISAIGLDGAAAAAACEDPHYKQALKAQCEQAIEKGIFGAPWIIVDGESFWGNDRLPQVEQWLKQGGF</sequence>
<dbReference type="Pfam" id="PF01323">
    <property type="entry name" value="DSBA"/>
    <property type="match status" value="1"/>
</dbReference>
<dbReference type="InterPro" id="IPR001853">
    <property type="entry name" value="DSBA-like_thioredoxin_dom"/>
</dbReference>
<feature type="active site" description="Nucleophile" evidence="2">
    <location>
        <position position="13"/>
    </location>
</feature>
<dbReference type="Proteomes" id="UP000588051">
    <property type="component" value="Unassembled WGS sequence"/>
</dbReference>
<comment type="similarity">
    <text evidence="1">Belongs to the GST superfamily. NadH family.</text>
</comment>
<dbReference type="Gene3D" id="3.40.30.10">
    <property type="entry name" value="Glutaredoxin"/>
    <property type="match status" value="1"/>
</dbReference>
<organism evidence="4 5">
    <name type="scientific">Undibacterium oligocarboniphilum</name>
    <dbReference type="NCBI Taxonomy" id="666702"/>
    <lineage>
        <taxon>Bacteria</taxon>
        <taxon>Pseudomonadati</taxon>
        <taxon>Pseudomonadota</taxon>
        <taxon>Betaproteobacteria</taxon>
        <taxon>Burkholderiales</taxon>
        <taxon>Oxalobacteraceae</taxon>
        <taxon>Undibacterium</taxon>
    </lineage>
</organism>
<evidence type="ECO:0000313" key="5">
    <source>
        <dbReference type="Proteomes" id="UP000588051"/>
    </source>
</evidence>
<dbReference type="InterPro" id="IPR051924">
    <property type="entry name" value="GST_Kappa/NadH"/>
</dbReference>
<evidence type="ECO:0000256" key="2">
    <source>
        <dbReference type="PIRSR" id="PIRSR006386-1"/>
    </source>
</evidence>
<dbReference type="CDD" id="cd03022">
    <property type="entry name" value="DsbA_HCCA_Iso"/>
    <property type="match status" value="1"/>
</dbReference>
<proteinExistence type="inferred from homology"/>
<dbReference type="PANTHER" id="PTHR42943:SF2">
    <property type="entry name" value="GLUTATHIONE S-TRANSFERASE KAPPA 1"/>
    <property type="match status" value="1"/>
</dbReference>
<accession>A0A850QBA8</accession>
<dbReference type="PANTHER" id="PTHR42943">
    <property type="entry name" value="GLUTATHIONE S-TRANSFERASE KAPPA"/>
    <property type="match status" value="1"/>
</dbReference>
<dbReference type="GO" id="GO:0004602">
    <property type="term" value="F:glutathione peroxidase activity"/>
    <property type="evidence" value="ECO:0007669"/>
    <property type="project" value="TreeGrafter"/>
</dbReference>
<comment type="catalytic activity">
    <reaction evidence="1">
        <text>2-hydroxychromene-2-carboxylate = (3E)-4-(2-hydroxyphenyl)-2-oxobut-3-enoate</text>
        <dbReference type="Rhea" id="RHEA:27401"/>
        <dbReference type="ChEBI" id="CHEBI:59350"/>
        <dbReference type="ChEBI" id="CHEBI:59353"/>
        <dbReference type="EC" id="5.99.1.4"/>
    </reaction>
</comment>
<dbReference type="InterPro" id="IPR036249">
    <property type="entry name" value="Thioredoxin-like_sf"/>
</dbReference>
<keyword evidence="1 4" id="KW-0413">Isomerase</keyword>
<dbReference type="GO" id="GO:0004364">
    <property type="term" value="F:glutathione transferase activity"/>
    <property type="evidence" value="ECO:0007669"/>
    <property type="project" value="TreeGrafter"/>
</dbReference>
<dbReference type="SUPFAM" id="SSF52833">
    <property type="entry name" value="Thioredoxin-like"/>
    <property type="match status" value="1"/>
</dbReference>
<name>A0A850QBA8_9BURK</name>
<dbReference type="InterPro" id="IPR014440">
    <property type="entry name" value="HCCAis_GSTk"/>
</dbReference>
<evidence type="ECO:0000313" key="4">
    <source>
        <dbReference type="EMBL" id="NVO76559.1"/>
    </source>
</evidence>
<evidence type="ECO:0000256" key="1">
    <source>
        <dbReference type="PIRNR" id="PIRNR006386"/>
    </source>
</evidence>
<protein>
    <recommendedName>
        <fullName evidence="1">2-hydroxychromene-2-carboxylate isomerase</fullName>
        <ecNumber evidence="1">5.99.1.4</ecNumber>
    </recommendedName>
</protein>
<dbReference type="EMBL" id="JABXYJ010000001">
    <property type="protein sequence ID" value="NVO76559.1"/>
    <property type="molecule type" value="Genomic_DNA"/>
</dbReference>
<gene>
    <name evidence="4" type="ORF">HV832_01760</name>
</gene>
<dbReference type="GO" id="GO:0018845">
    <property type="term" value="F:2-hydroxychromene-2-carboxylate isomerase activity"/>
    <property type="evidence" value="ECO:0007669"/>
    <property type="project" value="UniProtKB-UniRule"/>
</dbReference>
<dbReference type="GO" id="GO:0006749">
    <property type="term" value="P:glutathione metabolic process"/>
    <property type="evidence" value="ECO:0007669"/>
    <property type="project" value="TreeGrafter"/>
</dbReference>
<evidence type="ECO:0000259" key="3">
    <source>
        <dbReference type="Pfam" id="PF01323"/>
    </source>
</evidence>
<reference evidence="4 5" key="1">
    <citation type="submission" date="2020-06" db="EMBL/GenBank/DDBJ databases">
        <authorList>
            <person name="Qiu C."/>
            <person name="Liu Z."/>
        </authorList>
    </citation>
    <scope>NUCLEOTIDE SEQUENCE [LARGE SCALE GENOMIC DNA]</scope>
    <source>
        <strain evidence="4 5">EM 1</strain>
    </source>
</reference>
<dbReference type="PIRSF" id="PIRSF006386">
    <property type="entry name" value="HCCAis_GSTk"/>
    <property type="match status" value="1"/>
</dbReference>
<keyword evidence="5" id="KW-1185">Reference proteome</keyword>
<feature type="domain" description="DSBA-like thioredoxin" evidence="3">
    <location>
        <begin position="5"/>
        <end position="196"/>
    </location>
</feature>
<dbReference type="RefSeq" id="WP_176801815.1">
    <property type="nucleotide sequence ID" value="NZ_JABXYJ010000001.1"/>
</dbReference>
<dbReference type="GO" id="GO:1901170">
    <property type="term" value="P:naphthalene catabolic process"/>
    <property type="evidence" value="ECO:0007669"/>
    <property type="project" value="InterPro"/>
</dbReference>
<comment type="caution">
    <text evidence="4">The sequence shown here is derived from an EMBL/GenBank/DDBJ whole genome shotgun (WGS) entry which is preliminary data.</text>
</comment>
<dbReference type="AlphaFoldDB" id="A0A850QBA8"/>
<dbReference type="EC" id="5.99.1.4" evidence="1"/>
<dbReference type="InterPro" id="IPR044087">
    <property type="entry name" value="NahD-like"/>
</dbReference>